<evidence type="ECO:0000256" key="1">
    <source>
        <dbReference type="SAM" id="Phobius"/>
    </source>
</evidence>
<keyword evidence="1" id="KW-0472">Membrane</keyword>
<proteinExistence type="predicted"/>
<sequence length="238" mass="25939">MYTTLIKRWDDNFSSLPWKSLQHSAKTRLICPFTGDPVTRRCHSCGTLVSSQAFHRKDAFTSFVVGESVLGWPKAYAALKEACALHPVQDPAKGRVMMDEALDFRGNLYFGAVAACCVGCACWQRNFNLLQRWALILVCISLVGTYTPWAFGQSLANLHSFGGKLQAASEAFGLFFASGALHVQLHSIAAAVAFMTKYADRLVFPKPVFAPEKPACLRSLIAALAGVETLPAVTDTSD</sequence>
<name>A0AAV1IAE6_9CHLO</name>
<keyword evidence="1" id="KW-0812">Transmembrane</keyword>
<dbReference type="EMBL" id="CAUYUE010000010">
    <property type="protein sequence ID" value="CAK0784178.1"/>
    <property type="molecule type" value="Genomic_DNA"/>
</dbReference>
<evidence type="ECO:0000313" key="2">
    <source>
        <dbReference type="EMBL" id="CAK0784178.1"/>
    </source>
</evidence>
<feature type="transmembrane region" description="Helical" evidence="1">
    <location>
        <begin position="133"/>
        <end position="151"/>
    </location>
</feature>
<protein>
    <submittedName>
        <fullName evidence="2">Uncharacterized protein</fullName>
    </submittedName>
</protein>
<gene>
    <name evidence="2" type="ORF">CVIRNUC_007382</name>
</gene>
<reference evidence="2 3" key="1">
    <citation type="submission" date="2023-10" db="EMBL/GenBank/DDBJ databases">
        <authorList>
            <person name="Maclean D."/>
            <person name="Macfadyen A."/>
        </authorList>
    </citation>
    <scope>NUCLEOTIDE SEQUENCE [LARGE SCALE GENOMIC DNA]</scope>
</reference>
<keyword evidence="3" id="KW-1185">Reference proteome</keyword>
<feature type="transmembrane region" description="Helical" evidence="1">
    <location>
        <begin position="171"/>
        <end position="196"/>
    </location>
</feature>
<keyword evidence="1" id="KW-1133">Transmembrane helix</keyword>
<dbReference type="Proteomes" id="UP001314263">
    <property type="component" value="Unassembled WGS sequence"/>
</dbReference>
<evidence type="ECO:0000313" key="3">
    <source>
        <dbReference type="Proteomes" id="UP001314263"/>
    </source>
</evidence>
<organism evidence="2 3">
    <name type="scientific">Coccomyxa viridis</name>
    <dbReference type="NCBI Taxonomy" id="1274662"/>
    <lineage>
        <taxon>Eukaryota</taxon>
        <taxon>Viridiplantae</taxon>
        <taxon>Chlorophyta</taxon>
        <taxon>core chlorophytes</taxon>
        <taxon>Trebouxiophyceae</taxon>
        <taxon>Trebouxiophyceae incertae sedis</taxon>
        <taxon>Coccomyxaceae</taxon>
        <taxon>Coccomyxa</taxon>
    </lineage>
</organism>
<accession>A0AAV1IAE6</accession>
<dbReference type="AlphaFoldDB" id="A0AAV1IAE6"/>
<comment type="caution">
    <text evidence="2">The sequence shown here is derived from an EMBL/GenBank/DDBJ whole genome shotgun (WGS) entry which is preliminary data.</text>
</comment>